<sequence length="96" mass="9593">MNIAKAAAGVVGIAMALGAASPAVASHESPGGSPQLLDKNLSTEALKNPVKDFHLAETVGALADTVDRLETDRFTTTNVTGTTTMAGKAADIAGLS</sequence>
<dbReference type="STRING" id="1765722.AT728_25335"/>
<evidence type="ECO:0000256" key="1">
    <source>
        <dbReference type="SAM" id="SignalP"/>
    </source>
</evidence>
<evidence type="ECO:0000313" key="2">
    <source>
        <dbReference type="EMBL" id="KUF18282.1"/>
    </source>
</evidence>
<evidence type="ECO:0008006" key="4">
    <source>
        <dbReference type="Google" id="ProtNLM"/>
    </source>
</evidence>
<evidence type="ECO:0000313" key="3">
    <source>
        <dbReference type="Proteomes" id="UP000054804"/>
    </source>
</evidence>
<keyword evidence="1" id="KW-0732">Signal</keyword>
<organism evidence="2 3">
    <name type="scientific">Streptomyces silvensis</name>
    <dbReference type="NCBI Taxonomy" id="1765722"/>
    <lineage>
        <taxon>Bacteria</taxon>
        <taxon>Bacillati</taxon>
        <taxon>Actinomycetota</taxon>
        <taxon>Actinomycetes</taxon>
        <taxon>Kitasatosporales</taxon>
        <taxon>Streptomycetaceae</taxon>
        <taxon>Streptomyces</taxon>
    </lineage>
</organism>
<dbReference type="OrthoDB" id="9986204at2"/>
<feature type="signal peptide" evidence="1">
    <location>
        <begin position="1"/>
        <end position="25"/>
    </location>
</feature>
<comment type="caution">
    <text evidence="2">The sequence shown here is derived from an EMBL/GenBank/DDBJ whole genome shotgun (WGS) entry which is preliminary data.</text>
</comment>
<protein>
    <recommendedName>
        <fullName evidence="4">Secreted protein</fullName>
    </recommendedName>
</protein>
<feature type="chain" id="PRO_5006937066" description="Secreted protein" evidence="1">
    <location>
        <begin position="26"/>
        <end position="96"/>
    </location>
</feature>
<dbReference type="Proteomes" id="UP000054804">
    <property type="component" value="Unassembled WGS sequence"/>
</dbReference>
<dbReference type="AlphaFoldDB" id="A0A0W7X6G6"/>
<name>A0A0W7X6G6_9ACTN</name>
<keyword evidence="3" id="KW-1185">Reference proteome</keyword>
<reference evidence="2 3" key="1">
    <citation type="submission" date="2015-12" db="EMBL/GenBank/DDBJ databases">
        <title>Draft genome sequence of Streptomyces silvensis ATCC 53525, a producer of novel hormone antagonists.</title>
        <authorList>
            <person name="Johnston C.W."/>
            <person name="Li Y."/>
            <person name="Magarvey N.A."/>
        </authorList>
    </citation>
    <scope>NUCLEOTIDE SEQUENCE [LARGE SCALE GENOMIC DNA]</scope>
    <source>
        <strain evidence="2 3">ATCC 53525</strain>
    </source>
</reference>
<dbReference type="RefSeq" id="WP_058847654.1">
    <property type="nucleotide sequence ID" value="NZ_LOCL01000031.1"/>
</dbReference>
<gene>
    <name evidence="2" type="ORF">AT728_25335</name>
</gene>
<proteinExistence type="predicted"/>
<dbReference type="EMBL" id="LOCL01000031">
    <property type="protein sequence ID" value="KUF18282.1"/>
    <property type="molecule type" value="Genomic_DNA"/>
</dbReference>
<accession>A0A0W7X6G6</accession>